<sequence>MEHYMSTSSGKTAIVTGASSGIGRATAEALVRSGYTVFGTSRKIGESATQVSMRTCDVTDDDSVSALVSSVLAQTGRIDLLVNNAGIGLIGGSEEFSIPQVQALFDVNLFGVIRMTNAVLPSMRERGQGRIINIGSILGLIPAPYSSHYSAVKHALEGYSESLDHEVRAFNIRVSVIEPAFVRTVFDQNGLEPAFVRTVFDQNGLEPDRLLKEYDQARAGFKALLADVMPKADLPEVVAAVVLKAASDVLPKRRYTAGKTARQISMLRRFAPAGVFDKSLRKELRLPV</sequence>
<dbReference type="Proteomes" id="UP000050396">
    <property type="component" value="Unassembled WGS sequence"/>
</dbReference>
<evidence type="ECO:0000256" key="2">
    <source>
        <dbReference type="ARBA" id="ARBA00023002"/>
    </source>
</evidence>
<evidence type="ECO:0000313" key="5">
    <source>
        <dbReference type="Proteomes" id="UP000050396"/>
    </source>
</evidence>
<dbReference type="CDD" id="cd05374">
    <property type="entry name" value="17beta-HSD-like_SDR_c"/>
    <property type="match status" value="1"/>
</dbReference>
<evidence type="ECO:0000256" key="1">
    <source>
        <dbReference type="ARBA" id="ARBA00006484"/>
    </source>
</evidence>
<dbReference type="AlphaFoldDB" id="A0ABD4BJW5"/>
<accession>A0ABD4BJW5</accession>
<dbReference type="SUPFAM" id="SSF51735">
    <property type="entry name" value="NAD(P)-binding Rossmann-fold domains"/>
    <property type="match status" value="1"/>
</dbReference>
<dbReference type="PRINTS" id="PR00080">
    <property type="entry name" value="SDRFAMILY"/>
</dbReference>
<comment type="similarity">
    <text evidence="1 3">Belongs to the short-chain dehydrogenases/reductases (SDR) family.</text>
</comment>
<evidence type="ECO:0000313" key="4">
    <source>
        <dbReference type="EMBL" id="KPY20059.1"/>
    </source>
</evidence>
<reference evidence="4 5" key="1">
    <citation type="submission" date="2015-09" db="EMBL/GenBank/DDBJ databases">
        <title>Genome announcement of multiple Pseudomonas syringae strains.</title>
        <authorList>
            <person name="Thakur S."/>
            <person name="Wang P.W."/>
            <person name="Gong Y."/>
            <person name="Weir B.S."/>
            <person name="Guttman D.S."/>
        </authorList>
    </citation>
    <scope>NUCLEOTIDE SEQUENCE [LARGE SCALE GENOMIC DNA]</scope>
    <source>
        <strain evidence="4 5">ICMP2740</strain>
    </source>
</reference>
<dbReference type="PANTHER" id="PTHR43976">
    <property type="entry name" value="SHORT CHAIN DEHYDROGENASE"/>
    <property type="match status" value="1"/>
</dbReference>
<dbReference type="InterPro" id="IPR002347">
    <property type="entry name" value="SDR_fam"/>
</dbReference>
<organism evidence="4 5">
    <name type="scientific">Pseudomonas savastanoi pv. phaseolicola</name>
    <name type="common">Pseudomonas syringae pv. phaseolicola</name>
    <dbReference type="NCBI Taxonomy" id="319"/>
    <lineage>
        <taxon>Bacteria</taxon>
        <taxon>Pseudomonadati</taxon>
        <taxon>Pseudomonadota</taxon>
        <taxon>Gammaproteobacteria</taxon>
        <taxon>Pseudomonadales</taxon>
        <taxon>Pseudomonadaceae</taxon>
        <taxon>Pseudomonas</taxon>
    </lineage>
</organism>
<dbReference type="Pfam" id="PF00106">
    <property type="entry name" value="adh_short"/>
    <property type="match status" value="1"/>
</dbReference>
<protein>
    <submittedName>
        <fullName evidence="4">Oxidoreductase, short chain dehydrogenase/reductase family</fullName>
    </submittedName>
</protein>
<gene>
    <name evidence="4" type="ORF">ALO55_05409</name>
</gene>
<dbReference type="InterPro" id="IPR036291">
    <property type="entry name" value="NAD(P)-bd_dom_sf"/>
</dbReference>
<name>A0ABD4BJW5_PSESH</name>
<comment type="caution">
    <text evidence="4">The sequence shown here is derived from an EMBL/GenBank/DDBJ whole genome shotgun (WGS) entry which is preliminary data.</text>
</comment>
<dbReference type="GO" id="GO:0016491">
    <property type="term" value="F:oxidoreductase activity"/>
    <property type="evidence" value="ECO:0007669"/>
    <property type="project" value="UniProtKB-KW"/>
</dbReference>
<proteinExistence type="inferred from homology"/>
<dbReference type="InterPro" id="IPR051911">
    <property type="entry name" value="SDR_oxidoreductase"/>
</dbReference>
<dbReference type="Gene3D" id="3.40.50.720">
    <property type="entry name" value="NAD(P)-binding Rossmann-like Domain"/>
    <property type="match status" value="1"/>
</dbReference>
<dbReference type="NCBIfam" id="NF004823">
    <property type="entry name" value="PRK06179.1"/>
    <property type="match status" value="1"/>
</dbReference>
<dbReference type="PANTHER" id="PTHR43976:SF16">
    <property type="entry name" value="SHORT-CHAIN DEHYDROGENASE_REDUCTASE FAMILY PROTEIN"/>
    <property type="match status" value="1"/>
</dbReference>
<keyword evidence="2" id="KW-0560">Oxidoreductase</keyword>
<dbReference type="PRINTS" id="PR00081">
    <property type="entry name" value="GDHRDH"/>
</dbReference>
<evidence type="ECO:0000256" key="3">
    <source>
        <dbReference type="RuleBase" id="RU000363"/>
    </source>
</evidence>
<dbReference type="EMBL" id="LJQZ01000067">
    <property type="protein sequence ID" value="KPY20059.1"/>
    <property type="molecule type" value="Genomic_DNA"/>
</dbReference>